<name>A0A0M8K5H7_9CHLR</name>
<dbReference type="Gene3D" id="3.20.20.300">
    <property type="entry name" value="Glycoside hydrolase, family 3, N-terminal domain"/>
    <property type="match status" value="1"/>
</dbReference>
<dbReference type="AlphaFoldDB" id="A0A0M8K5H7"/>
<evidence type="ECO:0000313" key="6">
    <source>
        <dbReference type="Proteomes" id="UP000037784"/>
    </source>
</evidence>
<evidence type="ECO:0000259" key="4">
    <source>
        <dbReference type="PROSITE" id="PS51820"/>
    </source>
</evidence>
<protein>
    <submittedName>
        <fullName evidence="5">Beta-glucosidase</fullName>
        <ecNumber evidence="5">3.2.1.21</ecNumber>
    </submittedName>
</protein>
<dbReference type="EMBL" id="BBZA01000033">
    <property type="protein sequence ID" value="GAP62123.1"/>
    <property type="molecule type" value="Genomic_DNA"/>
</dbReference>
<comment type="similarity">
    <text evidence="1">Belongs to the glycosyl hydrolase 3 family.</text>
</comment>
<dbReference type="InterPro" id="IPR036962">
    <property type="entry name" value="Glyco_hydro_3_N_sf"/>
</dbReference>
<dbReference type="InterPro" id="IPR050288">
    <property type="entry name" value="Cellulose_deg_GH3"/>
</dbReference>
<dbReference type="Gene3D" id="3.40.50.1700">
    <property type="entry name" value="Glycoside hydrolase family 3 C-terminal domain"/>
    <property type="match status" value="1"/>
</dbReference>
<dbReference type="InParanoid" id="A0A0M8K5H7"/>
<evidence type="ECO:0000313" key="5">
    <source>
        <dbReference type="EMBL" id="GAP62123.1"/>
    </source>
</evidence>
<evidence type="ECO:0000256" key="2">
    <source>
        <dbReference type="ARBA" id="ARBA00022801"/>
    </source>
</evidence>
<dbReference type="SUPFAM" id="SSF52279">
    <property type="entry name" value="Beta-D-glucan exohydrolase, C-terminal domain"/>
    <property type="match status" value="1"/>
</dbReference>
<dbReference type="InterPro" id="IPR011658">
    <property type="entry name" value="PA14_dom"/>
</dbReference>
<keyword evidence="5" id="KW-0326">Glycosidase</keyword>
<dbReference type="GO" id="GO:0009251">
    <property type="term" value="P:glucan catabolic process"/>
    <property type="evidence" value="ECO:0007669"/>
    <property type="project" value="TreeGrafter"/>
</dbReference>
<evidence type="ECO:0000256" key="1">
    <source>
        <dbReference type="ARBA" id="ARBA00005336"/>
    </source>
</evidence>
<dbReference type="GO" id="GO:0008422">
    <property type="term" value="F:beta-glucosidase activity"/>
    <property type="evidence" value="ECO:0007669"/>
    <property type="project" value="UniProtKB-EC"/>
</dbReference>
<gene>
    <name evidence="5" type="primary">bglX</name>
    <name evidence="5" type="ORF">ARMA_0546</name>
</gene>
<dbReference type="InterPro" id="IPR037524">
    <property type="entry name" value="PA14/GLEYA"/>
</dbReference>
<dbReference type="InterPro" id="IPR026891">
    <property type="entry name" value="Fn3-like"/>
</dbReference>
<feature type="region of interest" description="Disordered" evidence="3">
    <location>
        <begin position="48"/>
        <end position="71"/>
    </location>
</feature>
<dbReference type="InterPro" id="IPR001764">
    <property type="entry name" value="Glyco_hydro_3_N"/>
</dbReference>
<dbReference type="PANTHER" id="PTHR42715">
    <property type="entry name" value="BETA-GLUCOSIDASE"/>
    <property type="match status" value="1"/>
</dbReference>
<dbReference type="EC" id="3.2.1.21" evidence="5"/>
<dbReference type="PRINTS" id="PR00133">
    <property type="entry name" value="GLHYDRLASE3"/>
</dbReference>
<dbReference type="InterPro" id="IPR017853">
    <property type="entry name" value="GH"/>
</dbReference>
<comment type="caution">
    <text evidence="5">The sequence shown here is derived from an EMBL/GenBank/DDBJ whole genome shotgun (WGS) entry which is preliminary data.</text>
</comment>
<dbReference type="PANTHER" id="PTHR42715:SF3">
    <property type="entry name" value="BETA-GLUCOSIDASE B-RELATED"/>
    <property type="match status" value="1"/>
</dbReference>
<dbReference type="Pfam" id="PF01915">
    <property type="entry name" value="Glyco_hydro_3_C"/>
    <property type="match status" value="1"/>
</dbReference>
<accession>A0A0M8K5H7</accession>
<dbReference type="Pfam" id="PF14310">
    <property type="entry name" value="Fn3-like"/>
    <property type="match status" value="1"/>
</dbReference>
<reference evidence="6" key="1">
    <citation type="submission" date="2015-08" db="EMBL/GenBank/DDBJ databases">
        <title>Draft Genome Sequence of a Heterotrophic Facultative Anaerobic Bacterium Ardenticatena maritima Strain 110S.</title>
        <authorList>
            <person name="Kawaichi S."/>
            <person name="Yoshida T."/>
            <person name="Sako Y."/>
            <person name="Nakamura R."/>
        </authorList>
    </citation>
    <scope>NUCLEOTIDE SEQUENCE [LARGE SCALE GENOMIC DNA]</scope>
    <source>
        <strain evidence="6">110S</strain>
    </source>
</reference>
<dbReference type="InterPro" id="IPR002772">
    <property type="entry name" value="Glyco_hydro_3_C"/>
</dbReference>
<evidence type="ECO:0000256" key="3">
    <source>
        <dbReference type="SAM" id="MobiDB-lite"/>
    </source>
</evidence>
<feature type="domain" description="PA14" evidence="4">
    <location>
        <begin position="405"/>
        <end position="560"/>
    </location>
</feature>
<dbReference type="PROSITE" id="PS51820">
    <property type="entry name" value="PA14"/>
    <property type="match status" value="1"/>
</dbReference>
<dbReference type="InterPro" id="IPR013783">
    <property type="entry name" value="Ig-like_fold"/>
</dbReference>
<dbReference type="Pfam" id="PF07691">
    <property type="entry name" value="PA14"/>
    <property type="match status" value="1"/>
</dbReference>
<proteinExistence type="inferred from homology"/>
<organism evidence="5 6">
    <name type="scientific">Ardenticatena maritima</name>
    <dbReference type="NCBI Taxonomy" id="872965"/>
    <lineage>
        <taxon>Bacteria</taxon>
        <taxon>Bacillati</taxon>
        <taxon>Chloroflexota</taxon>
        <taxon>Ardenticatenia</taxon>
        <taxon>Ardenticatenales</taxon>
        <taxon>Ardenticatenaceae</taxon>
        <taxon>Ardenticatena</taxon>
    </lineage>
</organism>
<dbReference type="Gene3D" id="2.60.40.10">
    <property type="entry name" value="Immunoglobulins"/>
    <property type="match status" value="1"/>
</dbReference>
<dbReference type="Gene3D" id="2.60.120.260">
    <property type="entry name" value="Galactose-binding domain-like"/>
    <property type="match status" value="1"/>
</dbReference>
<dbReference type="SUPFAM" id="SSF51445">
    <property type="entry name" value="(Trans)glycosidases"/>
    <property type="match status" value="1"/>
</dbReference>
<dbReference type="InterPro" id="IPR036881">
    <property type="entry name" value="Glyco_hydro_3_C_sf"/>
</dbReference>
<keyword evidence="2 5" id="KW-0378">Hydrolase</keyword>
<sequence length="843" mass="94001">MKGARMQDRVETLLQSLTLDEKIKLLAGADTWHTHAIPRLGIPALKVTDGPNGVRGTQKDTRSQTSASFPVGTAMGATWNPDLVREIGEALAEEVKTKGAHVLLGPTVNMHRHPLAGRNFECFAEDPYLMARMAVAYIQGVQSQGVGACIKHYVCNDQEFERFSISAEVDERTLREIYLPPFKAAVQEAGVWTLMTAYNRVNGVYASENSHLFDILKDEWGFDGLALSDWYGTYSDRVPLERLDLEMPGPGRWMAPEKVRAALERGEITEADIDDKVRRLLRTLERVGAFEDSAPKEERSVDNPRHHEIIRRAGREAIVLLKNEDNVLPLDASRFPRLAVIGRPATEVSFQGGGSSEVNPHYVVQPLDAMRERYGEAFQMTYALGPAFYRNFPLLDTRGLRAEDGTPGKVTVRQYDNTELEGEPSKVFLAEGTQLAWFGEQISEFDLRSFSLTMSGTWTPPVSGTYTFSMATVGRGRFEFDGKTLLDWWEYIPEEQPQNFDGMVSVPWRQEEVTLELEAGREYPFRVDFAVVPGGRWRTIRLGVLPPQPADPIGEAVALAREADAAVVFVGLTPEWESEGSDRESMDLPGEQNELVARVAEANPNTIVIVNAGSPVHMPWLDKVKAVLQVWYLGQEMGNAITDVLFGEADPGGRLPTTFPKRLQDSPAYINYPGENGRVYYGERLYVGYRYYDKKEIEPLFPFGHGLSYTTFSYDALELAADQVRVGEGVDVHVTITNQGARRGQEVVQVYLHDVESSLPRPPKELKGFAKVTLEPGETRTVTIHLRPDAFAFYDDKRGAWVVEPGAFEVLVGRSAADIRLRARLDIVDKTTEALEAGNVLAG</sequence>
<dbReference type="SMART" id="SM01217">
    <property type="entry name" value="Fn3_like"/>
    <property type="match status" value="1"/>
</dbReference>
<dbReference type="Proteomes" id="UP000037784">
    <property type="component" value="Unassembled WGS sequence"/>
</dbReference>
<dbReference type="STRING" id="872965.SE16_08505"/>
<dbReference type="SMART" id="SM00758">
    <property type="entry name" value="PA14"/>
    <property type="match status" value="1"/>
</dbReference>
<dbReference type="Pfam" id="PF00933">
    <property type="entry name" value="Glyco_hydro_3"/>
    <property type="match status" value="1"/>
</dbReference>
<dbReference type="FunFam" id="2.60.40.10:FF:000495">
    <property type="entry name" value="Periplasmic beta-glucosidase"/>
    <property type="match status" value="1"/>
</dbReference>
<keyword evidence="6" id="KW-1185">Reference proteome</keyword>